<reference evidence="1 2" key="1">
    <citation type="journal article" date="2023" name="Arcadia Sci">
        <title>De novo assembly of a long-read Amblyomma americanum tick genome.</title>
        <authorList>
            <person name="Chou S."/>
            <person name="Poskanzer K.E."/>
            <person name="Rollins M."/>
            <person name="Thuy-Boun P.S."/>
        </authorList>
    </citation>
    <scope>NUCLEOTIDE SEQUENCE [LARGE SCALE GENOMIC DNA]</scope>
    <source>
        <strain evidence="1">F_SG_1</strain>
        <tissue evidence="1">Salivary glands</tissue>
    </source>
</reference>
<dbReference type="EMBL" id="JARKHS020016518">
    <property type="protein sequence ID" value="KAK8773658.1"/>
    <property type="molecule type" value="Genomic_DNA"/>
</dbReference>
<dbReference type="AlphaFoldDB" id="A0AAQ4EG95"/>
<proteinExistence type="predicted"/>
<gene>
    <name evidence="1" type="ORF">V5799_011808</name>
</gene>
<protein>
    <submittedName>
        <fullName evidence="1">Uncharacterized protein</fullName>
    </submittedName>
</protein>
<evidence type="ECO:0000313" key="2">
    <source>
        <dbReference type="Proteomes" id="UP001321473"/>
    </source>
</evidence>
<dbReference type="Proteomes" id="UP001321473">
    <property type="component" value="Unassembled WGS sequence"/>
</dbReference>
<evidence type="ECO:0000313" key="1">
    <source>
        <dbReference type="EMBL" id="KAK8773658.1"/>
    </source>
</evidence>
<keyword evidence="2" id="KW-1185">Reference proteome</keyword>
<accession>A0AAQ4EG95</accession>
<comment type="caution">
    <text evidence="1">The sequence shown here is derived from an EMBL/GenBank/DDBJ whole genome shotgun (WGS) entry which is preliminary data.</text>
</comment>
<organism evidence="1 2">
    <name type="scientific">Amblyomma americanum</name>
    <name type="common">Lone star tick</name>
    <dbReference type="NCBI Taxonomy" id="6943"/>
    <lineage>
        <taxon>Eukaryota</taxon>
        <taxon>Metazoa</taxon>
        <taxon>Ecdysozoa</taxon>
        <taxon>Arthropoda</taxon>
        <taxon>Chelicerata</taxon>
        <taxon>Arachnida</taxon>
        <taxon>Acari</taxon>
        <taxon>Parasitiformes</taxon>
        <taxon>Ixodida</taxon>
        <taxon>Ixodoidea</taxon>
        <taxon>Ixodidae</taxon>
        <taxon>Amblyomminae</taxon>
        <taxon>Amblyomma</taxon>
    </lineage>
</organism>
<sequence length="73" mass="8038">MFLLFYFQLGDVLRAVLQLLGCLLTYVLYLWERFLGDQLGDVGGLLAGLLFPLNAPIRALVEQLGVALQQAVG</sequence>
<name>A0AAQ4EG95_AMBAM</name>